<evidence type="ECO:0000313" key="3">
    <source>
        <dbReference type="EMBL" id="ROR81352.1"/>
    </source>
</evidence>
<keyword evidence="3" id="KW-0808">Transferase</keyword>
<dbReference type="Proteomes" id="UP000266915">
    <property type="component" value="Unassembled WGS sequence"/>
</dbReference>
<proteinExistence type="predicted"/>
<dbReference type="EMBL" id="RKHL01000001">
    <property type="protein sequence ID" value="ROR81352.1"/>
    <property type="molecule type" value="Genomic_DNA"/>
</dbReference>
<accession>A0A3N2C1H2</accession>
<feature type="region of interest" description="Disordered" evidence="1">
    <location>
        <begin position="329"/>
        <end position="348"/>
    </location>
</feature>
<feature type="compositionally biased region" description="Acidic residues" evidence="1">
    <location>
        <begin position="362"/>
        <end position="373"/>
    </location>
</feature>
<reference evidence="3 4" key="1">
    <citation type="submission" date="2018-11" db="EMBL/GenBank/DDBJ databases">
        <title>Sequencing the genomes of 1000 actinobacteria strains.</title>
        <authorList>
            <person name="Klenk H.-P."/>
        </authorList>
    </citation>
    <scope>NUCLEOTIDE SEQUENCE [LARGE SCALE GENOMIC DNA]</scope>
    <source>
        <strain evidence="3 4">DSM 14012</strain>
    </source>
</reference>
<dbReference type="InterPro" id="IPR011009">
    <property type="entry name" value="Kinase-like_dom_sf"/>
</dbReference>
<dbReference type="SUPFAM" id="SSF56112">
    <property type="entry name" value="Protein kinase-like (PK-like)"/>
    <property type="match status" value="1"/>
</dbReference>
<feature type="domain" description="Aminoglycoside phosphotransferase" evidence="2">
    <location>
        <begin position="37"/>
        <end position="250"/>
    </location>
</feature>
<dbReference type="RefSeq" id="WP_085510534.1">
    <property type="nucleotide sequence ID" value="NZ_FXAP01000001.1"/>
</dbReference>
<sequence>MARSHLTLAALATSAVADLQVRGSGAHTAGGEGNYDAARLVTADGRELIVRIPTSQQAETEQSADLIALRALTPGIRSRLPFDAPTVVGQLPVDGTRAVVLDFVAGSHLDPTALGRDEVLSDSLGAAVAAIHSLPTAFIAEAGLPLLSTELIRADAHRIVSRAAETRLLPTAVRERWQAAVEDHSLWQFQPTVIHGSLAADRVLVIRQDGHGLVNGVIEWGSLRVGDPALDLHWIATLGATGEQALTAYAASCSRGPDRFVTLRARLYAELEIARWLLHGRDSHDETIVEDAVAMLDGLVDRVLGDVTDPLGTTTGPVLDVDEVEDMLDRTPIGSSSPGIAMQTDTYDRSELERALGRDPGGSDDDDTDDGETDDVRDHVETDADANATDQIDTSSFELWDSAASPKDRSHSDRSSSSE</sequence>
<feature type="region of interest" description="Disordered" evidence="1">
    <location>
        <begin position="354"/>
        <end position="419"/>
    </location>
</feature>
<dbReference type="InterPro" id="IPR002575">
    <property type="entry name" value="Aminoglycoside_PTrfase"/>
</dbReference>
<gene>
    <name evidence="3" type="ORF">EDD42_1408</name>
</gene>
<keyword evidence="4" id="KW-1185">Reference proteome</keyword>
<name>A0A3N2C1H2_9MICO</name>
<dbReference type="GO" id="GO:0016740">
    <property type="term" value="F:transferase activity"/>
    <property type="evidence" value="ECO:0007669"/>
    <property type="project" value="UniProtKB-KW"/>
</dbReference>
<protein>
    <submittedName>
        <fullName evidence="3">Phosphotransferase family enzyme</fullName>
    </submittedName>
</protein>
<comment type="caution">
    <text evidence="3">The sequence shown here is derived from an EMBL/GenBank/DDBJ whole genome shotgun (WGS) entry which is preliminary data.</text>
</comment>
<dbReference type="Gene3D" id="3.90.1200.10">
    <property type="match status" value="1"/>
</dbReference>
<evidence type="ECO:0000313" key="4">
    <source>
        <dbReference type="Proteomes" id="UP000266915"/>
    </source>
</evidence>
<dbReference type="Pfam" id="PF01636">
    <property type="entry name" value="APH"/>
    <property type="match status" value="1"/>
</dbReference>
<feature type="compositionally biased region" description="Basic and acidic residues" evidence="1">
    <location>
        <begin position="406"/>
        <end position="419"/>
    </location>
</feature>
<dbReference type="AlphaFoldDB" id="A0A3N2C1H2"/>
<organism evidence="3 4">
    <name type="scientific">Plantibacter flavus</name>
    <dbReference type="NCBI Taxonomy" id="150123"/>
    <lineage>
        <taxon>Bacteria</taxon>
        <taxon>Bacillati</taxon>
        <taxon>Actinomycetota</taxon>
        <taxon>Actinomycetes</taxon>
        <taxon>Micrococcales</taxon>
        <taxon>Microbacteriaceae</taxon>
        <taxon>Plantibacter</taxon>
    </lineage>
</organism>
<feature type="compositionally biased region" description="Polar residues" evidence="1">
    <location>
        <begin position="388"/>
        <end position="397"/>
    </location>
</feature>
<evidence type="ECO:0000259" key="2">
    <source>
        <dbReference type="Pfam" id="PF01636"/>
    </source>
</evidence>
<evidence type="ECO:0000256" key="1">
    <source>
        <dbReference type="SAM" id="MobiDB-lite"/>
    </source>
</evidence>